<dbReference type="Gene3D" id="2.60.40.770">
    <property type="match status" value="1"/>
</dbReference>
<dbReference type="Pfam" id="PF02221">
    <property type="entry name" value="E1_DerP2_DerF2"/>
    <property type="match status" value="1"/>
</dbReference>
<reference evidence="5" key="1">
    <citation type="submission" date="2019-07" db="EMBL/GenBank/DDBJ databases">
        <title>Annotation for the trematode Paragonimus miyazaki's.</title>
        <authorList>
            <person name="Choi Y.-J."/>
        </authorList>
    </citation>
    <scope>NUCLEOTIDE SEQUENCE</scope>
    <source>
        <strain evidence="5">Japan</strain>
    </source>
</reference>
<evidence type="ECO:0000256" key="2">
    <source>
        <dbReference type="ARBA" id="ARBA00006370"/>
    </source>
</evidence>
<evidence type="ECO:0000256" key="1">
    <source>
        <dbReference type="ARBA" id="ARBA00004613"/>
    </source>
</evidence>
<proteinExistence type="inferred from homology"/>
<name>A0A8S9Z5K6_9TREM</name>
<comment type="caution">
    <text evidence="5">The sequence shown here is derived from an EMBL/GenBank/DDBJ whole genome shotgun (WGS) entry which is preliminary data.</text>
</comment>
<dbReference type="GO" id="GO:0005576">
    <property type="term" value="C:extracellular region"/>
    <property type="evidence" value="ECO:0007669"/>
    <property type="project" value="UniProtKB-SubCell"/>
</dbReference>
<accession>A0A8S9Z5K6</accession>
<dbReference type="AlphaFoldDB" id="A0A8S9Z5K6"/>
<evidence type="ECO:0000313" key="5">
    <source>
        <dbReference type="EMBL" id="KAF7260806.1"/>
    </source>
</evidence>
<feature type="domain" description="MD-2-related lipid-recognition" evidence="4">
    <location>
        <begin position="55"/>
        <end position="175"/>
    </location>
</feature>
<sequence length="182" mass="21161">MMIEYESVPRLLPLCTFAGKRQLTDYPLSSICIINSAVVLLFVATNYWVEAKTSFEECSGLQVVKSVQVNSCTEGTCQLWNHENVDVSISFLPKEDVHRAQSRACAERHDRPRQCIVFERFDVCPSGEESCRIKKDHVYTYQFSRMFPGLELDSEMQWELYNEKNEKFLCVKIPFHIKTFRG</sequence>
<keyword evidence="3" id="KW-0964">Secreted</keyword>
<protein>
    <recommendedName>
        <fullName evidence="4">MD-2-related lipid-recognition domain-containing protein</fullName>
    </recommendedName>
</protein>
<dbReference type="OrthoDB" id="4937502at2759"/>
<dbReference type="SUPFAM" id="SSF81296">
    <property type="entry name" value="E set domains"/>
    <property type="match status" value="1"/>
</dbReference>
<comment type="similarity">
    <text evidence="2">Belongs to the NPC2 family.</text>
</comment>
<evidence type="ECO:0000259" key="4">
    <source>
        <dbReference type="SMART" id="SM00737"/>
    </source>
</evidence>
<evidence type="ECO:0000256" key="3">
    <source>
        <dbReference type="ARBA" id="ARBA00022525"/>
    </source>
</evidence>
<gene>
    <name evidence="5" type="ORF">EG68_01807</name>
</gene>
<dbReference type="InterPro" id="IPR014756">
    <property type="entry name" value="Ig_E-set"/>
</dbReference>
<evidence type="ECO:0000313" key="6">
    <source>
        <dbReference type="Proteomes" id="UP000822476"/>
    </source>
</evidence>
<keyword evidence="6" id="KW-1185">Reference proteome</keyword>
<dbReference type="InterPro" id="IPR003172">
    <property type="entry name" value="ML_dom"/>
</dbReference>
<dbReference type="EMBL" id="JTDE01000600">
    <property type="protein sequence ID" value="KAF7260806.1"/>
    <property type="molecule type" value="Genomic_DNA"/>
</dbReference>
<comment type="subcellular location">
    <subcellularLocation>
        <location evidence="1">Secreted</location>
    </subcellularLocation>
</comment>
<dbReference type="SMART" id="SM00737">
    <property type="entry name" value="ML"/>
    <property type="match status" value="1"/>
</dbReference>
<organism evidence="5 6">
    <name type="scientific">Paragonimus skrjabini miyazakii</name>
    <dbReference type="NCBI Taxonomy" id="59628"/>
    <lineage>
        <taxon>Eukaryota</taxon>
        <taxon>Metazoa</taxon>
        <taxon>Spiralia</taxon>
        <taxon>Lophotrochozoa</taxon>
        <taxon>Platyhelminthes</taxon>
        <taxon>Trematoda</taxon>
        <taxon>Digenea</taxon>
        <taxon>Plagiorchiida</taxon>
        <taxon>Troglotremata</taxon>
        <taxon>Troglotrematidae</taxon>
        <taxon>Paragonimus</taxon>
    </lineage>
</organism>
<dbReference type="FunFam" id="2.60.40.770:FF:000001">
    <property type="entry name" value="NPC intracellular cholesterol transporter 2"/>
    <property type="match status" value="1"/>
</dbReference>
<dbReference type="Proteomes" id="UP000822476">
    <property type="component" value="Unassembled WGS sequence"/>
</dbReference>